<evidence type="ECO:0000256" key="3">
    <source>
        <dbReference type="ARBA" id="ARBA00022989"/>
    </source>
</evidence>
<feature type="transmembrane region" description="Helical" evidence="5">
    <location>
        <begin position="219"/>
        <end position="237"/>
    </location>
</feature>
<feature type="transmembrane region" description="Helical" evidence="5">
    <location>
        <begin position="266"/>
        <end position="288"/>
    </location>
</feature>
<dbReference type="PANTHER" id="PTHR11432">
    <property type="entry name" value="NADH DEHYDROGENASE SUBUNIT 1"/>
    <property type="match status" value="1"/>
</dbReference>
<comment type="caution">
    <text evidence="8">The sequence shown here is derived from an EMBL/GenBank/DDBJ whole genome shotgun (WGS) entry which is preliminary data.</text>
</comment>
<evidence type="ECO:0000256" key="1">
    <source>
        <dbReference type="ARBA" id="ARBA00004141"/>
    </source>
</evidence>
<dbReference type="GO" id="GO:0048038">
    <property type="term" value="F:quinone binding"/>
    <property type="evidence" value="ECO:0007669"/>
    <property type="project" value="UniProtKB-KW"/>
</dbReference>
<feature type="region of interest" description="Disordered" evidence="7">
    <location>
        <begin position="410"/>
        <end position="488"/>
    </location>
</feature>
<keyword evidence="5 6" id="KW-0520">NAD</keyword>
<dbReference type="GO" id="GO:0005886">
    <property type="term" value="C:plasma membrane"/>
    <property type="evidence" value="ECO:0007669"/>
    <property type="project" value="UniProtKB-SubCell"/>
</dbReference>
<keyword evidence="2 5" id="KW-0812">Transmembrane</keyword>
<keyword evidence="4 5" id="KW-0472">Membrane</keyword>
<keyword evidence="5" id="KW-1278">Translocase</keyword>
<evidence type="ECO:0000313" key="8">
    <source>
        <dbReference type="EMBL" id="RZU33260.1"/>
    </source>
</evidence>
<evidence type="ECO:0000256" key="5">
    <source>
        <dbReference type="HAMAP-Rule" id="MF_01350"/>
    </source>
</evidence>
<dbReference type="PANTHER" id="PTHR11432:SF3">
    <property type="entry name" value="NADH-UBIQUINONE OXIDOREDUCTASE CHAIN 1"/>
    <property type="match status" value="1"/>
</dbReference>
<dbReference type="PROSITE" id="PS00668">
    <property type="entry name" value="COMPLEX1_ND1_2"/>
    <property type="match status" value="1"/>
</dbReference>
<keyword evidence="5" id="KW-0830">Ubiquinone</keyword>
<dbReference type="Pfam" id="PF00146">
    <property type="entry name" value="NADHdh"/>
    <property type="match status" value="1"/>
</dbReference>
<evidence type="ECO:0000313" key="9">
    <source>
        <dbReference type="Proteomes" id="UP000292507"/>
    </source>
</evidence>
<comment type="subunit">
    <text evidence="5">NDH-1 is composed of 14 different subunits. Subunits NuoA, H, J, K, L, M, N constitute the membrane sector of the complex.</text>
</comment>
<organism evidence="8 9">
    <name type="scientific">Blastococcus saxobsidens</name>
    <dbReference type="NCBI Taxonomy" id="138336"/>
    <lineage>
        <taxon>Bacteria</taxon>
        <taxon>Bacillati</taxon>
        <taxon>Actinomycetota</taxon>
        <taxon>Actinomycetes</taxon>
        <taxon>Geodermatophilales</taxon>
        <taxon>Geodermatophilaceae</taxon>
        <taxon>Blastococcus</taxon>
    </lineage>
</organism>
<keyword evidence="5" id="KW-1003">Cell membrane</keyword>
<comment type="catalytic activity">
    <reaction evidence="5">
        <text>a quinone + NADH + 5 H(+)(in) = a quinol + NAD(+) + 4 H(+)(out)</text>
        <dbReference type="Rhea" id="RHEA:57888"/>
        <dbReference type="ChEBI" id="CHEBI:15378"/>
        <dbReference type="ChEBI" id="CHEBI:24646"/>
        <dbReference type="ChEBI" id="CHEBI:57540"/>
        <dbReference type="ChEBI" id="CHEBI:57945"/>
        <dbReference type="ChEBI" id="CHEBI:132124"/>
    </reaction>
</comment>
<dbReference type="NCBIfam" id="NF004741">
    <property type="entry name" value="PRK06076.1-2"/>
    <property type="match status" value="1"/>
</dbReference>
<protein>
    <recommendedName>
        <fullName evidence="5">NADH-quinone oxidoreductase subunit H</fullName>
        <ecNumber evidence="5">7.1.1.-</ecNumber>
    </recommendedName>
    <alternativeName>
        <fullName evidence="5">NADH dehydrogenase I subunit H</fullName>
    </alternativeName>
    <alternativeName>
        <fullName evidence="5">NDH-1 subunit H</fullName>
    </alternativeName>
</protein>
<comment type="similarity">
    <text evidence="5 6">Belongs to the complex I subunit 1 family.</text>
</comment>
<dbReference type="Proteomes" id="UP000292507">
    <property type="component" value="Unassembled WGS sequence"/>
</dbReference>
<evidence type="ECO:0000256" key="7">
    <source>
        <dbReference type="SAM" id="MobiDB-lite"/>
    </source>
</evidence>
<feature type="transmembrane region" description="Helical" evidence="5">
    <location>
        <begin position="91"/>
        <end position="110"/>
    </location>
</feature>
<keyword evidence="9" id="KW-1185">Reference proteome</keyword>
<proteinExistence type="inferred from homology"/>
<feature type="transmembrane region" description="Helical" evidence="5">
    <location>
        <begin position="340"/>
        <end position="364"/>
    </location>
</feature>
<gene>
    <name evidence="5" type="primary">nuoH</name>
    <name evidence="8" type="ORF">BKA19_2981</name>
</gene>
<dbReference type="GO" id="GO:0003954">
    <property type="term" value="F:NADH dehydrogenase activity"/>
    <property type="evidence" value="ECO:0007669"/>
    <property type="project" value="TreeGrafter"/>
</dbReference>
<evidence type="ECO:0000256" key="2">
    <source>
        <dbReference type="ARBA" id="ARBA00022692"/>
    </source>
</evidence>
<dbReference type="RefSeq" id="WP_104530079.1">
    <property type="nucleotide sequence ID" value="NZ_POQT01000040.1"/>
</dbReference>
<feature type="transmembrane region" description="Helical" evidence="5">
    <location>
        <begin position="376"/>
        <end position="396"/>
    </location>
</feature>
<feature type="transmembrane region" description="Helical" evidence="5">
    <location>
        <begin position="308"/>
        <end position="328"/>
    </location>
</feature>
<comment type="function">
    <text evidence="5">NDH-1 shuttles electrons from NADH, via FMN and iron-sulfur (Fe-S) centers, to quinones in the respiratory chain. The immediate electron acceptor for the enzyme in this species is believed to be ubiquinone. Couples the redox reaction to proton translocation (for every two electrons transferred, four hydrogen ions are translocated across the cytoplasmic membrane), and thus conserves the redox energy in a proton gradient. This subunit may bind ubiquinone.</text>
</comment>
<dbReference type="OrthoDB" id="9803734at2"/>
<feature type="transmembrane region" description="Helical" evidence="5">
    <location>
        <begin position="130"/>
        <end position="155"/>
    </location>
</feature>
<dbReference type="InterPro" id="IPR018086">
    <property type="entry name" value="NADH_UbQ_OxRdtase_su1_CS"/>
</dbReference>
<comment type="subcellular location">
    <subcellularLocation>
        <location evidence="5 6">Cell membrane</location>
        <topology evidence="5 6">Multi-pass membrane protein</topology>
    </subcellularLocation>
    <subcellularLocation>
        <location evidence="1">Membrane</location>
        <topology evidence="1">Multi-pass membrane protein</topology>
    </subcellularLocation>
</comment>
<dbReference type="EC" id="7.1.1.-" evidence="5"/>
<dbReference type="GO" id="GO:0009060">
    <property type="term" value="P:aerobic respiration"/>
    <property type="evidence" value="ECO:0007669"/>
    <property type="project" value="TreeGrafter"/>
</dbReference>
<dbReference type="NCBIfam" id="NF004743">
    <property type="entry name" value="PRK06076.1-4"/>
    <property type="match status" value="1"/>
</dbReference>
<dbReference type="InterPro" id="IPR001694">
    <property type="entry name" value="NADH_UbQ_OxRdtase_su1/FPO"/>
</dbReference>
<dbReference type="PROSITE" id="PS00667">
    <property type="entry name" value="COMPLEX1_ND1_1"/>
    <property type="match status" value="1"/>
</dbReference>
<dbReference type="EMBL" id="SHKV01000001">
    <property type="protein sequence ID" value="RZU33260.1"/>
    <property type="molecule type" value="Genomic_DNA"/>
</dbReference>
<reference evidence="8 9" key="1">
    <citation type="submission" date="2019-02" db="EMBL/GenBank/DDBJ databases">
        <title>Sequencing the genomes of 1000 actinobacteria strains.</title>
        <authorList>
            <person name="Klenk H.-P."/>
        </authorList>
    </citation>
    <scope>NUCLEOTIDE SEQUENCE [LARGE SCALE GENOMIC DNA]</scope>
    <source>
        <strain evidence="8 9">DSM 44509</strain>
    </source>
</reference>
<keyword evidence="5" id="KW-0874">Quinone</keyword>
<evidence type="ECO:0000256" key="4">
    <source>
        <dbReference type="ARBA" id="ARBA00023136"/>
    </source>
</evidence>
<dbReference type="GO" id="GO:0016655">
    <property type="term" value="F:oxidoreductase activity, acting on NAD(P)H, quinone or similar compound as acceptor"/>
    <property type="evidence" value="ECO:0007669"/>
    <property type="project" value="UniProtKB-UniRule"/>
</dbReference>
<dbReference type="AlphaFoldDB" id="A0A4Q7Y8G7"/>
<evidence type="ECO:0000256" key="6">
    <source>
        <dbReference type="RuleBase" id="RU000471"/>
    </source>
</evidence>
<name>A0A4Q7Y8G7_9ACTN</name>
<dbReference type="HAMAP" id="MF_01350">
    <property type="entry name" value="NDH1_NuoH"/>
    <property type="match status" value="1"/>
</dbReference>
<feature type="transmembrane region" description="Helical" evidence="5">
    <location>
        <begin position="20"/>
        <end position="44"/>
    </location>
</feature>
<sequence length="488" mass="52805">MNLWAAADQPTLEDFGNDVWWIVLIKIVGVFVVLVLMTLFAIVFERKVVARMQQRIGPNRVGPRGYLQSLADGLKLAFKEDIMPALADKPVYFLAPVLATVPAFLAFSVIPMGPMVSIFGERTPLQLTDAPIGVLVVLACSAMGIYGIVLGGWASGSTYPLLGSMRSAAQMISYEIAMGLSIVAVFLYAGSMSTSEIVAAQADGNRLDFFGLEFTGPSWFAVLLPVSFVIYVIAVVGETNRAPFDLPEAESELVGGFHTEYSSLKFALFFLAEYINMVTVSALAATLFLGGWRAPWPISIWDGANSGWWPLLWFFLKVVAALFVFIWLRGTLPRLRYDQFMRFGWKVLVPVALVWILVVATMRTVSREADLSTGEVAIYVGLPAALLVLGGLLVASRSANRDTRLMAEQASAGAVHASDPEPDVLPPAGARRRPTGGPSRAEGGFPIPPMDLTVPPSPRIRRESTEPGTAVVSTGRRGTATIEEDGDD</sequence>
<keyword evidence="3 5" id="KW-1133">Transmembrane helix</keyword>
<accession>A0A4Q7Y8G7</accession>
<feature type="transmembrane region" description="Helical" evidence="5">
    <location>
        <begin position="176"/>
        <end position="199"/>
    </location>
</feature>